<evidence type="ECO:0000256" key="1">
    <source>
        <dbReference type="SAM" id="SignalP"/>
    </source>
</evidence>
<dbReference type="AlphaFoldDB" id="A0AA35ZYH9"/>
<feature type="signal peptide" evidence="1">
    <location>
        <begin position="1"/>
        <end position="18"/>
    </location>
</feature>
<organism evidence="2 3">
    <name type="scientific">Lactuca saligna</name>
    <name type="common">Willowleaf lettuce</name>
    <dbReference type="NCBI Taxonomy" id="75948"/>
    <lineage>
        <taxon>Eukaryota</taxon>
        <taxon>Viridiplantae</taxon>
        <taxon>Streptophyta</taxon>
        <taxon>Embryophyta</taxon>
        <taxon>Tracheophyta</taxon>
        <taxon>Spermatophyta</taxon>
        <taxon>Magnoliopsida</taxon>
        <taxon>eudicotyledons</taxon>
        <taxon>Gunneridae</taxon>
        <taxon>Pentapetalae</taxon>
        <taxon>asterids</taxon>
        <taxon>campanulids</taxon>
        <taxon>Asterales</taxon>
        <taxon>Asteraceae</taxon>
        <taxon>Cichorioideae</taxon>
        <taxon>Cichorieae</taxon>
        <taxon>Lactucinae</taxon>
        <taxon>Lactuca</taxon>
    </lineage>
</organism>
<reference evidence="2" key="1">
    <citation type="submission" date="2023-04" db="EMBL/GenBank/DDBJ databases">
        <authorList>
            <person name="Vijverberg K."/>
            <person name="Xiong W."/>
            <person name="Schranz E."/>
        </authorList>
    </citation>
    <scope>NUCLEOTIDE SEQUENCE</scope>
</reference>
<proteinExistence type="predicted"/>
<evidence type="ECO:0000313" key="2">
    <source>
        <dbReference type="EMBL" id="CAI9301238.1"/>
    </source>
</evidence>
<keyword evidence="1" id="KW-0732">Signal</keyword>
<evidence type="ECO:0000313" key="3">
    <source>
        <dbReference type="Proteomes" id="UP001177003"/>
    </source>
</evidence>
<dbReference type="EMBL" id="OX465085">
    <property type="protein sequence ID" value="CAI9301238.1"/>
    <property type="molecule type" value="Genomic_DNA"/>
</dbReference>
<sequence length="171" mass="18356">MVMYHLFLLLSCLKLKRDMHVNSYASIVKGSPVNMVNQTIKECIHPASGDYVVNMKNDDGANQEKSGSAAISASDVVVATSSVEGPVKTTNGGQVDSDHQFSSKPVGFTGAFGSMSGVYDSEESISHPSSFPNQNYNSFGAKSFFSNGSFTNVIQVDEFQNYNSCGLPPTF</sequence>
<gene>
    <name evidence="2" type="ORF">LSALG_LOCUS39802</name>
</gene>
<feature type="chain" id="PRO_5041227477" evidence="1">
    <location>
        <begin position="19"/>
        <end position="171"/>
    </location>
</feature>
<name>A0AA35ZYH9_LACSI</name>
<dbReference type="Proteomes" id="UP001177003">
    <property type="component" value="Chromosome 9"/>
</dbReference>
<keyword evidence="3" id="KW-1185">Reference proteome</keyword>
<protein>
    <submittedName>
        <fullName evidence="2">Uncharacterized protein</fullName>
    </submittedName>
</protein>
<accession>A0AA35ZYH9</accession>